<evidence type="ECO:0000256" key="2">
    <source>
        <dbReference type="ARBA" id="ARBA00022448"/>
    </source>
</evidence>
<feature type="domain" description="DOP1-like middle TPR" evidence="9">
    <location>
        <begin position="393"/>
        <end position="572"/>
    </location>
</feature>
<protein>
    <submittedName>
        <fullName evidence="11">Dopey, N-terminal-domain-containing protein</fullName>
    </submittedName>
</protein>
<keyword evidence="5" id="KW-0472">Membrane</keyword>
<dbReference type="Proteomes" id="UP000193218">
    <property type="component" value="Unassembled WGS sequence"/>
</dbReference>
<dbReference type="InterPro" id="IPR056457">
    <property type="entry name" value="DOP1_C"/>
</dbReference>
<dbReference type="Pfam" id="PF04118">
    <property type="entry name" value="Dopey_N"/>
    <property type="match status" value="1"/>
</dbReference>
<dbReference type="GO" id="GO:0015031">
    <property type="term" value="P:protein transport"/>
    <property type="evidence" value="ECO:0007669"/>
    <property type="project" value="UniProtKB-KW"/>
</dbReference>
<evidence type="ECO:0000256" key="4">
    <source>
        <dbReference type="ARBA" id="ARBA00023034"/>
    </source>
</evidence>
<dbReference type="InterPro" id="IPR040314">
    <property type="entry name" value="DOP1"/>
</dbReference>
<dbReference type="InParanoid" id="A0A1Y1UE39"/>
<evidence type="ECO:0000313" key="11">
    <source>
        <dbReference type="EMBL" id="ORX36308.1"/>
    </source>
</evidence>
<dbReference type="InterPro" id="IPR016024">
    <property type="entry name" value="ARM-type_fold"/>
</dbReference>
<feature type="region of interest" description="Disordered" evidence="7">
    <location>
        <begin position="1"/>
        <end position="64"/>
    </location>
</feature>
<keyword evidence="3" id="KW-0653">Protein transport</keyword>
<feature type="domain" description="DOP1 N-terminal" evidence="8">
    <location>
        <begin position="99"/>
        <end position="384"/>
    </location>
</feature>
<gene>
    <name evidence="11" type="ORF">BD324DRAFT_628253</name>
</gene>
<keyword evidence="4" id="KW-0333">Golgi apparatus</keyword>
<sequence>MTNRPVPSVRIPESPEAGPSSGSGSRDPSPRGSRILQGAHGRLSKLMVPGRARSGSGASQSETQVTAYAEDGGITSGRSTPEQRRKTGKAAAASLLASDPKYKKFAAQVDKCLQSFESVNEWADFISFLSRLLKTLQTWAAYTDIPWKLIVSKRLAQCLNPALPSGVHQRALDVYAHIFSTIGVEGLRRDLLIWSSGLFPFFQFASTSVRPQIINIFQNFYLPLGEDLRPATKAILLALLPGMEEETGDFFDKVLVFFRQLSRAVSEGFFLQTVFLVLISSASSRLSGLNYLAKEMQKPPDPSLGIENGLIIRGVAAVLNDENVLVRRNGLDLLLRVLRIHESIFKEATPEDQRMLMRVTIGVVLQREISLSRRVYTWLLGPEDSGDKQMDNYRQHSLELLVSTLESYMETSIASEDANDLLRPFKIFLSLLDRWEVGAILSEQLAIKTLQLMRSAAEIHPEHKQEVIITAIAVYESVEPMIIWRKLYDLVAQSLRAETDDLLTRWILTTIPQKDDEVRNVHVPVLLEYILLSLHENEVRAERIGPTLELCSLLLDAVPSRILGSADGQMDKRSSLASELYSAQGKKSVEEWSRRVLEGVMPNIVKLIFSSTSVGSLKDNIVSCLNLQHSLIDAEAVSLKQLDSLEWLKSLINLLSESSSFIVVEAVVSLALKAGRATLFEPPIDLSAHSTMTTILDNLFSFLRADAAPYHARAVELLWDYNQIAEIHVLETVIASRMSSSNLSIATRTFEAFGVLWNLTEDSMLPGDLFHVPLFKIVDSLGQSGQLKWHAEAFMRNSLGSWPRLLDPLLLRILNAILLVEDSSVSHQHKADLSTSLYLLESLKTIITFGGRPLSRTCQSMDVINSPYTQLVEVVQTHWSANMSYLDLLVLTLLKHIEEREDKSTRADFARQQLQSVALSVLQMLVGHGELSRVAGARIKLGVIQRLSTAVQTGSVLLQPQLLELLRSLLALAPNHNQPRNHRRVESLPEKSNISSPSLVDSAKDFDVLMVDLVNLAILHDETYLVLRQWTEFTLVLVTRLQSRSDLLHELAETFSRQTTAIMLQLDQCYQKQMRTSITDEQPAFYLVVMERLITLSMSLRSNRKSEDGRAQNESGGLLGLMSGVFVNDGPSNEKTPINDDTFFQDYIRSLLITWSVVTKEPVSGPSLPSQDRCFFSIHAKAQGVLERTFKAYPLPLIESMTTVWAENDTNLVDAAIFDCIDMLTPSAQRVVELLSESINHQLKRGSDGTFATMGFLEGYISRLEAPIAVQVWNTLFSFAKDIIASSTTANSRSLSYPTLRCLTILSKIVATTSALEDRRLRRDLQEIYSKLLDAVVGSVARLGDAKAWQRSTAADAELLITDLQTFLADQILPNLRSFLHDADRVAATCATISSTVITPALRQKQRVSPIILRILYEMTRIPSATKAWRLPVGEAFNDARFFKQSAEEADFWRPLICALMDNDKDRLVEMLARITAAPSANIFANREQETITRSMNLRRLSFVLFAAETNHFLTDLPAMQEALVDVLRTSVISARVHSEVYRCLRVLMCRFSAQHLTNFWPVILAELFRVFEGIMDEIPAPESEPLHLILAACKFLDLLLVIQSEDFQLHQWMFVSDTTDAVYPPEDYTPEAIMDRLAEIMFEHAHAGDDAPALAIGSEGSSALRRPRLAAVQTIVSLSQLRPFFSRASIDTYEGVYSNDGVDWEAVEEGLKDEIFDERV</sequence>
<dbReference type="SUPFAM" id="SSF48371">
    <property type="entry name" value="ARM repeat"/>
    <property type="match status" value="1"/>
</dbReference>
<dbReference type="RefSeq" id="XP_021870409.1">
    <property type="nucleotide sequence ID" value="XM_022016104.1"/>
</dbReference>
<feature type="domain" description="DOP1-like C-terminal" evidence="10">
    <location>
        <begin position="1256"/>
        <end position="1699"/>
    </location>
</feature>
<comment type="subcellular location">
    <subcellularLocation>
        <location evidence="1">Golgi apparatus membrane</location>
        <topology evidence="1">Peripheral membrane protein</topology>
    </subcellularLocation>
</comment>
<feature type="compositionally biased region" description="Low complexity" evidence="7">
    <location>
        <begin position="50"/>
        <end position="59"/>
    </location>
</feature>
<proteinExistence type="inferred from homology"/>
<dbReference type="FunCoup" id="A0A1Y1UE39">
    <property type="interactions" value="123"/>
</dbReference>
<evidence type="ECO:0000259" key="9">
    <source>
        <dbReference type="Pfam" id="PF24597"/>
    </source>
</evidence>
<dbReference type="GO" id="GO:0005768">
    <property type="term" value="C:endosome"/>
    <property type="evidence" value="ECO:0007669"/>
    <property type="project" value="TreeGrafter"/>
</dbReference>
<dbReference type="GeneID" id="33557913"/>
<dbReference type="EMBL" id="NBSH01000008">
    <property type="protein sequence ID" value="ORX36308.1"/>
    <property type="molecule type" value="Genomic_DNA"/>
</dbReference>
<feature type="compositionally biased region" description="Low complexity" evidence="7">
    <location>
        <begin position="12"/>
        <end position="34"/>
    </location>
</feature>
<dbReference type="InterPro" id="IPR056458">
    <property type="entry name" value="TPR_DOP1_M"/>
</dbReference>
<name>A0A1Y1UE39_9TREE</name>
<keyword evidence="2" id="KW-0813">Transport</keyword>
<dbReference type="Pfam" id="PF24597">
    <property type="entry name" value="TPR_DOP1_M"/>
    <property type="match status" value="1"/>
</dbReference>
<evidence type="ECO:0000256" key="6">
    <source>
        <dbReference type="ARBA" id="ARBA00046326"/>
    </source>
</evidence>
<reference evidence="11 12" key="1">
    <citation type="submission" date="2017-03" db="EMBL/GenBank/DDBJ databases">
        <title>Widespread Adenine N6-methylation of Active Genes in Fungi.</title>
        <authorList>
            <consortium name="DOE Joint Genome Institute"/>
            <person name="Mondo S.J."/>
            <person name="Dannebaum R.O."/>
            <person name="Kuo R.C."/>
            <person name="Louie K.B."/>
            <person name="Bewick A.J."/>
            <person name="Labutti K."/>
            <person name="Haridas S."/>
            <person name="Kuo A."/>
            <person name="Salamov A."/>
            <person name="Ahrendt S.R."/>
            <person name="Lau R."/>
            <person name="Bowen B.P."/>
            <person name="Lipzen A."/>
            <person name="Sullivan W."/>
            <person name="Andreopoulos W.B."/>
            <person name="Clum A."/>
            <person name="Lindquist E."/>
            <person name="Daum C."/>
            <person name="Northen T.R."/>
            <person name="Ramamoorthy G."/>
            <person name="Schmitz R.J."/>
            <person name="Gryganskyi A."/>
            <person name="Culley D."/>
            <person name="Magnuson J."/>
            <person name="James T.Y."/>
            <person name="O'Malley M.A."/>
            <person name="Stajich J.E."/>
            <person name="Spatafora J.W."/>
            <person name="Visel A."/>
            <person name="Grigoriev I.V."/>
        </authorList>
    </citation>
    <scope>NUCLEOTIDE SEQUENCE [LARGE SCALE GENOMIC DNA]</scope>
    <source>
        <strain evidence="11 12">NRRL Y-17943</strain>
    </source>
</reference>
<evidence type="ECO:0000259" key="8">
    <source>
        <dbReference type="Pfam" id="PF04118"/>
    </source>
</evidence>
<comment type="caution">
    <text evidence="11">The sequence shown here is derived from an EMBL/GenBank/DDBJ whole genome shotgun (WGS) entry which is preliminary data.</text>
</comment>
<evidence type="ECO:0000313" key="12">
    <source>
        <dbReference type="Proteomes" id="UP000193218"/>
    </source>
</evidence>
<dbReference type="GO" id="GO:0005829">
    <property type="term" value="C:cytosol"/>
    <property type="evidence" value="ECO:0007669"/>
    <property type="project" value="GOC"/>
</dbReference>
<dbReference type="GO" id="GO:0006895">
    <property type="term" value="P:Golgi to endosome transport"/>
    <property type="evidence" value="ECO:0007669"/>
    <property type="project" value="InterPro"/>
</dbReference>
<evidence type="ECO:0000256" key="1">
    <source>
        <dbReference type="ARBA" id="ARBA00004395"/>
    </source>
</evidence>
<comment type="similarity">
    <text evidence="6">Belongs to the DOP1 family.</text>
</comment>
<dbReference type="GO" id="GO:0000139">
    <property type="term" value="C:Golgi membrane"/>
    <property type="evidence" value="ECO:0007669"/>
    <property type="project" value="UniProtKB-SubCell"/>
</dbReference>
<dbReference type="STRING" id="4999.A0A1Y1UE39"/>
<evidence type="ECO:0000256" key="7">
    <source>
        <dbReference type="SAM" id="MobiDB-lite"/>
    </source>
</evidence>
<dbReference type="Pfam" id="PF24598">
    <property type="entry name" value="DOP1_C"/>
    <property type="match status" value="1"/>
</dbReference>
<dbReference type="PANTHER" id="PTHR14042">
    <property type="entry name" value="DOPEY-RELATED"/>
    <property type="match status" value="1"/>
</dbReference>
<dbReference type="GO" id="GO:0005802">
    <property type="term" value="C:trans-Golgi network"/>
    <property type="evidence" value="ECO:0007669"/>
    <property type="project" value="TreeGrafter"/>
</dbReference>
<feature type="region of interest" description="Disordered" evidence="7">
    <location>
        <begin position="69"/>
        <end position="88"/>
    </location>
</feature>
<evidence type="ECO:0000256" key="5">
    <source>
        <dbReference type="ARBA" id="ARBA00023136"/>
    </source>
</evidence>
<dbReference type="InterPro" id="IPR007249">
    <property type="entry name" value="DOP1_N"/>
</dbReference>
<evidence type="ECO:0000256" key="3">
    <source>
        <dbReference type="ARBA" id="ARBA00022927"/>
    </source>
</evidence>
<organism evidence="11 12">
    <name type="scientific">Kockovaella imperatae</name>
    <dbReference type="NCBI Taxonomy" id="4999"/>
    <lineage>
        <taxon>Eukaryota</taxon>
        <taxon>Fungi</taxon>
        <taxon>Dikarya</taxon>
        <taxon>Basidiomycota</taxon>
        <taxon>Agaricomycotina</taxon>
        <taxon>Tremellomycetes</taxon>
        <taxon>Tremellales</taxon>
        <taxon>Cuniculitremaceae</taxon>
        <taxon>Kockovaella</taxon>
    </lineage>
</organism>
<dbReference type="OrthoDB" id="297643at2759"/>
<accession>A0A1Y1UE39</accession>
<keyword evidence="12" id="KW-1185">Reference proteome</keyword>
<evidence type="ECO:0000259" key="10">
    <source>
        <dbReference type="Pfam" id="PF24598"/>
    </source>
</evidence>
<dbReference type="PANTHER" id="PTHR14042:SF24">
    <property type="entry name" value="PROTEIN DOPEY-1 HOMOLOG"/>
    <property type="match status" value="1"/>
</dbReference>